<feature type="transmembrane region" description="Helical" evidence="1">
    <location>
        <begin position="36"/>
        <end position="60"/>
    </location>
</feature>
<evidence type="ECO:0000313" key="2">
    <source>
        <dbReference type="EMBL" id="EGZ19084.1"/>
    </source>
</evidence>
<feature type="transmembrane region" description="Helical" evidence="1">
    <location>
        <begin position="329"/>
        <end position="348"/>
    </location>
</feature>
<dbReference type="KEGG" id="psoj:PHYSODRAFT_495005"/>
<dbReference type="GeneID" id="20657133"/>
<name>G4Z8Q2_PHYSP</name>
<proteinExistence type="predicted"/>
<keyword evidence="1" id="KW-0812">Transmembrane</keyword>
<accession>G4Z8Q2</accession>
<keyword evidence="3" id="KW-1185">Reference proteome</keyword>
<feature type="transmembrane region" description="Helical" evidence="1">
    <location>
        <begin position="162"/>
        <end position="182"/>
    </location>
</feature>
<dbReference type="EMBL" id="JH159153">
    <property type="protein sequence ID" value="EGZ19084.1"/>
    <property type="molecule type" value="Genomic_DNA"/>
</dbReference>
<sequence>MDGGNDAAEAVRNGPRLSLQIRMAEDQSFTPLAIRLWWVGLLTLHLVGGLFFALVCRVYWKMPGLAVTTFLDFYQLGMNSKHYQAIALAHGAIAALHGLSALAMVTRSIRNRRLAFPLFGRRGVFGAQGPYYDLLLLIRETIETALQTSQGLRMSQNIPRQWLNRFYVTLLVLSCWSTAFVHHMFRRNKTKMRLVALLSDCLLDLVTSVGVSLLLVVSYVQDFDVATGNFSILRWFQDKWLVNSMNEFNIILVRSWGDLATRMVFAVSMLSNLNTMEGLMTVAVAKDSYKTTTQPRGASVAPFEKPNPRIESRAHVVQVWTERLASSKILRVVFFSWGVVILGLHIHAEANKMLPQCLVQVHPWGVSRPACSLVLLNCLTDNTDGDSAYSVAQWSQLDAESLKSLLVRNCPRFQVPSTLTSFRSLTTFKVYNSTILEWGEDAAFSQHSHPAMHGVMFMRVNFTNGELPLGLLSPRFPPSLNIIGFVVSNLRVLPDDLHLKWPRYSAIHLDSTQFTVFPETLWKISPSILIMPYTPIKSVPKELFELEAMWYLDLAGTELSALPEDVPVLTNPLLGINLGGTNISVFPSWIDPWLQRMANRNAPPLAAAGTPYCLELAEILGGNRTEFTGAATPRAAGAAVSVLMDPSQLNRAFLPNAVSCQPSFLYRYALAFEDQNQVI</sequence>
<dbReference type="RefSeq" id="XP_009521801.1">
    <property type="nucleotide sequence ID" value="XM_009523506.1"/>
</dbReference>
<feature type="transmembrane region" description="Helical" evidence="1">
    <location>
        <begin position="194"/>
        <end position="220"/>
    </location>
</feature>
<gene>
    <name evidence="2" type="ORF">PHYSODRAFT_495005</name>
</gene>
<feature type="transmembrane region" description="Helical" evidence="1">
    <location>
        <begin position="83"/>
        <end position="105"/>
    </location>
</feature>
<dbReference type="Gene3D" id="3.80.10.10">
    <property type="entry name" value="Ribonuclease Inhibitor"/>
    <property type="match status" value="1"/>
</dbReference>
<organism evidence="2 3">
    <name type="scientific">Phytophthora sojae (strain P6497)</name>
    <name type="common">Soybean stem and root rot agent</name>
    <name type="synonym">Phytophthora megasperma f. sp. glycines</name>
    <dbReference type="NCBI Taxonomy" id="1094619"/>
    <lineage>
        <taxon>Eukaryota</taxon>
        <taxon>Sar</taxon>
        <taxon>Stramenopiles</taxon>
        <taxon>Oomycota</taxon>
        <taxon>Peronosporomycetes</taxon>
        <taxon>Peronosporales</taxon>
        <taxon>Peronosporaceae</taxon>
        <taxon>Phytophthora</taxon>
    </lineage>
</organism>
<evidence type="ECO:0000256" key="1">
    <source>
        <dbReference type="SAM" id="Phobius"/>
    </source>
</evidence>
<dbReference type="OMA" id="NILRWFQ"/>
<keyword evidence="1" id="KW-1133">Transmembrane helix</keyword>
<evidence type="ECO:0000313" key="3">
    <source>
        <dbReference type="Proteomes" id="UP000002640"/>
    </source>
</evidence>
<dbReference type="Proteomes" id="UP000002640">
    <property type="component" value="Unassembled WGS sequence"/>
</dbReference>
<dbReference type="InParanoid" id="G4Z8Q2"/>
<dbReference type="InterPro" id="IPR032675">
    <property type="entry name" value="LRR_dom_sf"/>
</dbReference>
<protein>
    <submittedName>
        <fullName evidence="2">Uncharacterized protein</fullName>
    </submittedName>
</protein>
<keyword evidence="1" id="KW-0472">Membrane</keyword>
<reference evidence="2 3" key="1">
    <citation type="journal article" date="2006" name="Science">
        <title>Phytophthora genome sequences uncover evolutionary origins and mechanisms of pathogenesis.</title>
        <authorList>
            <person name="Tyler B.M."/>
            <person name="Tripathy S."/>
            <person name="Zhang X."/>
            <person name="Dehal P."/>
            <person name="Jiang R.H."/>
            <person name="Aerts A."/>
            <person name="Arredondo F.D."/>
            <person name="Baxter L."/>
            <person name="Bensasson D."/>
            <person name="Beynon J.L."/>
            <person name="Chapman J."/>
            <person name="Damasceno C.M."/>
            <person name="Dorrance A.E."/>
            <person name="Dou D."/>
            <person name="Dickerman A.W."/>
            <person name="Dubchak I.L."/>
            <person name="Garbelotto M."/>
            <person name="Gijzen M."/>
            <person name="Gordon S.G."/>
            <person name="Govers F."/>
            <person name="Grunwald N.J."/>
            <person name="Huang W."/>
            <person name="Ivors K.L."/>
            <person name="Jones R.W."/>
            <person name="Kamoun S."/>
            <person name="Krampis K."/>
            <person name="Lamour K.H."/>
            <person name="Lee M.K."/>
            <person name="McDonald W.H."/>
            <person name="Medina M."/>
            <person name="Meijer H.J."/>
            <person name="Nordberg E.K."/>
            <person name="Maclean D.J."/>
            <person name="Ospina-Giraldo M.D."/>
            <person name="Morris P.F."/>
            <person name="Phuntumart V."/>
            <person name="Putnam N.H."/>
            <person name="Rash S."/>
            <person name="Rose J.K."/>
            <person name="Sakihama Y."/>
            <person name="Salamov A.A."/>
            <person name="Savidor A."/>
            <person name="Scheuring C.F."/>
            <person name="Smith B.M."/>
            <person name="Sobral B.W."/>
            <person name="Terry A."/>
            <person name="Torto-Alalibo T.A."/>
            <person name="Win J."/>
            <person name="Xu Z."/>
            <person name="Zhang H."/>
            <person name="Grigoriev I.V."/>
            <person name="Rokhsar D.S."/>
            <person name="Boore J.L."/>
        </authorList>
    </citation>
    <scope>NUCLEOTIDE SEQUENCE [LARGE SCALE GENOMIC DNA]</scope>
    <source>
        <strain evidence="2 3">P6497</strain>
    </source>
</reference>
<dbReference type="SUPFAM" id="SSF52058">
    <property type="entry name" value="L domain-like"/>
    <property type="match status" value="1"/>
</dbReference>
<dbReference type="AlphaFoldDB" id="G4Z8Q2"/>
<dbReference type="SMR" id="G4Z8Q2"/>